<evidence type="ECO:0000313" key="3">
    <source>
        <dbReference type="Proteomes" id="UP000887013"/>
    </source>
</evidence>
<evidence type="ECO:0000256" key="1">
    <source>
        <dbReference type="SAM" id="MobiDB-lite"/>
    </source>
</evidence>
<accession>A0A8X6QV07</accession>
<feature type="region of interest" description="Disordered" evidence="1">
    <location>
        <begin position="127"/>
        <end position="151"/>
    </location>
</feature>
<dbReference type="Proteomes" id="UP000887013">
    <property type="component" value="Unassembled WGS sequence"/>
</dbReference>
<sequence>MAIGSWSRSPGLNLTYENSKNHLWFIISIACKSRLPARQAPHSHLHHALSDAQQALPVTRCSSSSSVHQRFSSTMAANTINTFSAVRKRRTAVAPWPLPFTGRSVRRLAIPLFNFMHSWRRSSTHRRSAKFRTAKQNAGQRVPPPRTAHRPKLTPYTAAAKRQNRRIGCGLPYLRPAATPGRHKQTAKPGASIYCGTASTVPPLHIPRAAL</sequence>
<organism evidence="2 3">
    <name type="scientific">Nephila pilipes</name>
    <name type="common">Giant wood spider</name>
    <name type="synonym">Nephila maculata</name>
    <dbReference type="NCBI Taxonomy" id="299642"/>
    <lineage>
        <taxon>Eukaryota</taxon>
        <taxon>Metazoa</taxon>
        <taxon>Ecdysozoa</taxon>
        <taxon>Arthropoda</taxon>
        <taxon>Chelicerata</taxon>
        <taxon>Arachnida</taxon>
        <taxon>Araneae</taxon>
        <taxon>Araneomorphae</taxon>
        <taxon>Entelegynae</taxon>
        <taxon>Araneoidea</taxon>
        <taxon>Nephilidae</taxon>
        <taxon>Nephila</taxon>
    </lineage>
</organism>
<gene>
    <name evidence="2" type="ORF">NPIL_180341</name>
</gene>
<reference evidence="2" key="1">
    <citation type="submission" date="2020-08" db="EMBL/GenBank/DDBJ databases">
        <title>Multicomponent nature underlies the extraordinary mechanical properties of spider dragline silk.</title>
        <authorList>
            <person name="Kono N."/>
            <person name="Nakamura H."/>
            <person name="Mori M."/>
            <person name="Yoshida Y."/>
            <person name="Ohtoshi R."/>
            <person name="Malay A.D."/>
            <person name="Moran D.A.P."/>
            <person name="Tomita M."/>
            <person name="Numata K."/>
            <person name="Arakawa K."/>
        </authorList>
    </citation>
    <scope>NUCLEOTIDE SEQUENCE</scope>
</reference>
<dbReference type="EMBL" id="BMAW01037124">
    <property type="protein sequence ID" value="GFU47080.1"/>
    <property type="molecule type" value="Genomic_DNA"/>
</dbReference>
<proteinExistence type="predicted"/>
<comment type="caution">
    <text evidence="2">The sequence shown here is derived from an EMBL/GenBank/DDBJ whole genome shotgun (WGS) entry which is preliminary data.</text>
</comment>
<keyword evidence="3" id="KW-1185">Reference proteome</keyword>
<name>A0A8X6QV07_NEPPI</name>
<dbReference type="AlphaFoldDB" id="A0A8X6QV07"/>
<protein>
    <submittedName>
        <fullName evidence="2">Uncharacterized protein</fullName>
    </submittedName>
</protein>
<feature type="non-terminal residue" evidence="2">
    <location>
        <position position="1"/>
    </location>
</feature>
<evidence type="ECO:0000313" key="2">
    <source>
        <dbReference type="EMBL" id="GFU47080.1"/>
    </source>
</evidence>